<name>A0A8B7QFI7_HIPAR</name>
<keyword evidence="1" id="KW-1185">Reference proteome</keyword>
<evidence type="ECO:0000313" key="2">
    <source>
        <dbReference type="RefSeq" id="XP_019486413.1"/>
    </source>
</evidence>
<sequence length="200" mass="21485">MLSSPVLGEGLRRYPTCVLTLELKERKTRCAYQVRALSLAPPASRSSRASCAPLAALAAAGALVVAMEAAVAVGRAAPGPRRWRSFSRASAGSTCRTLADAAGSAAQGWLLLLQRAAGGGRTTRVPTRTICQDILLALPSRYLRNPTTSNDLHGYHVESSHHHLLPGYSNSFQQVFQLLYLLFIGYIQHNSQSALCKKLA</sequence>
<gene>
    <name evidence="2" type="primary">LOC109375477</name>
</gene>
<accession>A0A8B7QFI7</accession>
<reference evidence="2" key="1">
    <citation type="submission" date="2025-08" db="UniProtKB">
        <authorList>
            <consortium name="RefSeq"/>
        </authorList>
    </citation>
    <scope>IDENTIFICATION</scope>
    <source>
        <tissue evidence="2">Muscle</tissue>
    </source>
</reference>
<organism evidence="1 2">
    <name type="scientific">Hipposideros armiger</name>
    <name type="common">Great Himalayan leaf-nosed bat</name>
    <dbReference type="NCBI Taxonomy" id="186990"/>
    <lineage>
        <taxon>Eukaryota</taxon>
        <taxon>Metazoa</taxon>
        <taxon>Chordata</taxon>
        <taxon>Craniata</taxon>
        <taxon>Vertebrata</taxon>
        <taxon>Euteleostomi</taxon>
        <taxon>Mammalia</taxon>
        <taxon>Eutheria</taxon>
        <taxon>Laurasiatheria</taxon>
        <taxon>Chiroptera</taxon>
        <taxon>Yinpterochiroptera</taxon>
        <taxon>Rhinolophoidea</taxon>
        <taxon>Hipposideridae</taxon>
        <taxon>Hipposideros</taxon>
    </lineage>
</organism>
<dbReference type="GeneID" id="109375477"/>
<dbReference type="AlphaFoldDB" id="A0A8B7QFI7"/>
<dbReference type="Proteomes" id="UP000694851">
    <property type="component" value="Unplaced"/>
</dbReference>
<dbReference type="RefSeq" id="XP_019486413.1">
    <property type="nucleotide sequence ID" value="XM_019630868.1"/>
</dbReference>
<dbReference type="KEGG" id="hai:109375477"/>
<proteinExistence type="predicted"/>
<protein>
    <submittedName>
        <fullName evidence="2">Uncharacterized protein LOC109375477</fullName>
    </submittedName>
</protein>
<evidence type="ECO:0000313" key="1">
    <source>
        <dbReference type="Proteomes" id="UP000694851"/>
    </source>
</evidence>